<keyword evidence="2" id="KW-0479">Metal-binding</keyword>
<dbReference type="InterPro" id="IPR050341">
    <property type="entry name" value="PP1_catalytic_subunit"/>
</dbReference>
<dbReference type="InterPro" id="IPR004843">
    <property type="entry name" value="Calcineurin-like_PHP"/>
</dbReference>
<evidence type="ECO:0000313" key="10">
    <source>
        <dbReference type="EMBL" id="EAY15012.1"/>
    </source>
</evidence>
<dbReference type="PANTHER" id="PTHR11668:SF300">
    <property type="entry name" value="SERINE_THREONINE-PROTEIN PHOSPHATASE"/>
    <property type="match status" value="1"/>
</dbReference>
<dbReference type="Pfam" id="PF00149">
    <property type="entry name" value="Metallophos"/>
    <property type="match status" value="1"/>
</dbReference>
<dbReference type="GO" id="GO:0004722">
    <property type="term" value="F:protein serine/threonine phosphatase activity"/>
    <property type="evidence" value="ECO:0000318"/>
    <property type="project" value="GO_Central"/>
</dbReference>
<dbReference type="SMR" id="A2DWY5"/>
<dbReference type="InterPro" id="IPR029052">
    <property type="entry name" value="Metallo-depent_PP-like"/>
</dbReference>
<dbReference type="EC" id="3.1.3.16" evidence="8"/>
<dbReference type="OrthoDB" id="442428at2759"/>
<evidence type="ECO:0000256" key="3">
    <source>
        <dbReference type="ARBA" id="ARBA00022801"/>
    </source>
</evidence>
<evidence type="ECO:0000256" key="1">
    <source>
        <dbReference type="ARBA" id="ARBA00001936"/>
    </source>
</evidence>
<proteinExistence type="inferred from homology"/>
<keyword evidence="11" id="KW-1185">Reference proteome</keyword>
<dbReference type="VEuPathDB" id="TrichDB:TVAGG3_0184720"/>
<dbReference type="eggNOG" id="KOG0374">
    <property type="taxonomic scope" value="Eukaryota"/>
</dbReference>
<sequence>MSPFDRVKDIRLNLEEILQPHLVSLPNLSDVEFLCTAFKRELEIESSLIEDLKGKYIVVGDLHGSFQDLNFIIRKYGNPSNKLKYLFLGDYIDRGHTSIETILYLMCLKVLYPDFVTLLRGNHEFIGINKFYGFYDECINRLGNTEGSAIFEAINETFPYLPLAAILPNGIFAVHGGISSHINTLDDIRKIDRFQIVDCSSSIVVTDLVWGDPRKLESGQLTAPSERGLGEKYSLSKTQQFLTKNNLTSIIRAHEACQEGFMASLVDDNGKTVCLTVFSATNYCEQNNIAAVAIINKKGLISIEKFDCTSSDDEIETDRGNESLEDLYDALC</sequence>
<protein>
    <recommendedName>
        <fullName evidence="8">Serine/threonine-protein phosphatase</fullName>
        <ecNumber evidence="8">3.1.3.16</ecNumber>
    </recommendedName>
</protein>
<dbReference type="InParanoid" id="A2DWY5"/>
<dbReference type="RefSeq" id="XP_001327235.1">
    <property type="nucleotide sequence ID" value="XM_001327200.1"/>
</dbReference>
<evidence type="ECO:0000256" key="4">
    <source>
        <dbReference type="ARBA" id="ARBA00022912"/>
    </source>
</evidence>
<dbReference type="STRING" id="5722.A2DWY5"/>
<evidence type="ECO:0000256" key="7">
    <source>
        <dbReference type="ARBA" id="ARBA00048336"/>
    </source>
</evidence>
<evidence type="ECO:0000256" key="6">
    <source>
        <dbReference type="ARBA" id="ARBA00047761"/>
    </source>
</evidence>
<evidence type="ECO:0000256" key="5">
    <source>
        <dbReference type="ARBA" id="ARBA00023211"/>
    </source>
</evidence>
<dbReference type="Gene3D" id="3.60.21.10">
    <property type="match status" value="1"/>
</dbReference>
<dbReference type="KEGG" id="tva:4773011"/>
<dbReference type="InterPro" id="IPR006186">
    <property type="entry name" value="Ser/Thr-sp_prot-phosphatase"/>
</dbReference>
<evidence type="ECO:0000256" key="8">
    <source>
        <dbReference type="RuleBase" id="RU004273"/>
    </source>
</evidence>
<comment type="cofactor">
    <cofactor evidence="1">
        <name>Mn(2+)</name>
        <dbReference type="ChEBI" id="CHEBI:29035"/>
    </cofactor>
</comment>
<dbReference type="VEuPathDB" id="TrichDB:TVAG_019120"/>
<dbReference type="PANTHER" id="PTHR11668">
    <property type="entry name" value="SERINE/THREONINE PROTEIN PHOSPHATASE"/>
    <property type="match status" value="1"/>
</dbReference>
<dbReference type="GO" id="GO:0090443">
    <property type="term" value="C:FAR/SIN/STRIPAK complex"/>
    <property type="evidence" value="ECO:0000318"/>
    <property type="project" value="GO_Central"/>
</dbReference>
<keyword evidence="5" id="KW-0464">Manganese</keyword>
<dbReference type="EMBL" id="DS113261">
    <property type="protein sequence ID" value="EAY15012.1"/>
    <property type="molecule type" value="Genomic_DNA"/>
</dbReference>
<accession>A2DWY5</accession>
<name>A2DWY5_TRIV3</name>
<dbReference type="SMART" id="SM00156">
    <property type="entry name" value="PP2Ac"/>
    <property type="match status" value="1"/>
</dbReference>
<dbReference type="AlphaFoldDB" id="A2DWY5"/>
<comment type="similarity">
    <text evidence="8">Belongs to the PPP phosphatase family.</text>
</comment>
<evidence type="ECO:0000256" key="2">
    <source>
        <dbReference type="ARBA" id="ARBA00022723"/>
    </source>
</evidence>
<keyword evidence="3 8" id="KW-0378">Hydrolase</keyword>
<evidence type="ECO:0000259" key="9">
    <source>
        <dbReference type="PROSITE" id="PS00125"/>
    </source>
</evidence>
<comment type="catalytic activity">
    <reaction evidence="6">
        <text>O-phospho-L-seryl-[protein] + H2O = L-seryl-[protein] + phosphate</text>
        <dbReference type="Rhea" id="RHEA:20629"/>
        <dbReference type="Rhea" id="RHEA-COMP:9863"/>
        <dbReference type="Rhea" id="RHEA-COMP:11604"/>
        <dbReference type="ChEBI" id="CHEBI:15377"/>
        <dbReference type="ChEBI" id="CHEBI:29999"/>
        <dbReference type="ChEBI" id="CHEBI:43474"/>
        <dbReference type="ChEBI" id="CHEBI:83421"/>
        <dbReference type="EC" id="3.1.3.16"/>
    </reaction>
</comment>
<dbReference type="PROSITE" id="PS00125">
    <property type="entry name" value="SER_THR_PHOSPHATASE"/>
    <property type="match status" value="1"/>
</dbReference>
<feature type="domain" description="Serine/threonine specific protein phosphatases" evidence="9">
    <location>
        <begin position="119"/>
        <end position="124"/>
    </location>
</feature>
<comment type="catalytic activity">
    <reaction evidence="7 8">
        <text>O-phospho-L-threonyl-[protein] + H2O = L-threonyl-[protein] + phosphate</text>
        <dbReference type="Rhea" id="RHEA:47004"/>
        <dbReference type="Rhea" id="RHEA-COMP:11060"/>
        <dbReference type="Rhea" id="RHEA-COMP:11605"/>
        <dbReference type="ChEBI" id="CHEBI:15377"/>
        <dbReference type="ChEBI" id="CHEBI:30013"/>
        <dbReference type="ChEBI" id="CHEBI:43474"/>
        <dbReference type="ChEBI" id="CHEBI:61977"/>
        <dbReference type="EC" id="3.1.3.16"/>
    </reaction>
</comment>
<dbReference type="PRINTS" id="PR00114">
    <property type="entry name" value="STPHPHTASE"/>
</dbReference>
<dbReference type="Proteomes" id="UP000001542">
    <property type="component" value="Unassembled WGS sequence"/>
</dbReference>
<organism evidence="10 11">
    <name type="scientific">Trichomonas vaginalis (strain ATCC PRA-98 / G3)</name>
    <dbReference type="NCBI Taxonomy" id="412133"/>
    <lineage>
        <taxon>Eukaryota</taxon>
        <taxon>Metamonada</taxon>
        <taxon>Parabasalia</taxon>
        <taxon>Trichomonadida</taxon>
        <taxon>Trichomonadidae</taxon>
        <taxon>Trichomonas</taxon>
    </lineage>
</organism>
<reference evidence="10" key="1">
    <citation type="submission" date="2006-10" db="EMBL/GenBank/DDBJ databases">
        <authorList>
            <person name="Amadeo P."/>
            <person name="Zhao Q."/>
            <person name="Wortman J."/>
            <person name="Fraser-Liggett C."/>
            <person name="Carlton J."/>
        </authorList>
    </citation>
    <scope>NUCLEOTIDE SEQUENCE</scope>
    <source>
        <strain evidence="10">G3</strain>
    </source>
</reference>
<reference evidence="10" key="2">
    <citation type="journal article" date="2007" name="Science">
        <title>Draft genome sequence of the sexually transmitted pathogen Trichomonas vaginalis.</title>
        <authorList>
            <person name="Carlton J.M."/>
            <person name="Hirt R.P."/>
            <person name="Silva J.C."/>
            <person name="Delcher A.L."/>
            <person name="Schatz M."/>
            <person name="Zhao Q."/>
            <person name="Wortman J.R."/>
            <person name="Bidwell S.L."/>
            <person name="Alsmark U.C.M."/>
            <person name="Besteiro S."/>
            <person name="Sicheritz-Ponten T."/>
            <person name="Noel C.J."/>
            <person name="Dacks J.B."/>
            <person name="Foster P.G."/>
            <person name="Simillion C."/>
            <person name="Van de Peer Y."/>
            <person name="Miranda-Saavedra D."/>
            <person name="Barton G.J."/>
            <person name="Westrop G.D."/>
            <person name="Mueller S."/>
            <person name="Dessi D."/>
            <person name="Fiori P.L."/>
            <person name="Ren Q."/>
            <person name="Paulsen I."/>
            <person name="Zhang H."/>
            <person name="Bastida-Corcuera F.D."/>
            <person name="Simoes-Barbosa A."/>
            <person name="Brown M.T."/>
            <person name="Hayes R.D."/>
            <person name="Mukherjee M."/>
            <person name="Okumura C.Y."/>
            <person name="Schneider R."/>
            <person name="Smith A.J."/>
            <person name="Vanacova S."/>
            <person name="Villalvazo M."/>
            <person name="Haas B.J."/>
            <person name="Pertea M."/>
            <person name="Feldblyum T.V."/>
            <person name="Utterback T.R."/>
            <person name="Shu C.L."/>
            <person name="Osoegawa K."/>
            <person name="de Jong P.J."/>
            <person name="Hrdy I."/>
            <person name="Horvathova L."/>
            <person name="Zubacova Z."/>
            <person name="Dolezal P."/>
            <person name="Malik S.B."/>
            <person name="Logsdon J.M. Jr."/>
            <person name="Henze K."/>
            <person name="Gupta A."/>
            <person name="Wang C.C."/>
            <person name="Dunne R.L."/>
            <person name="Upcroft J.A."/>
            <person name="Upcroft P."/>
            <person name="White O."/>
            <person name="Salzberg S.L."/>
            <person name="Tang P."/>
            <person name="Chiu C.-H."/>
            <person name="Lee Y.-S."/>
            <person name="Embley T.M."/>
            <person name="Coombs G.H."/>
            <person name="Mottram J.C."/>
            <person name="Tachezy J."/>
            <person name="Fraser-Liggett C.M."/>
            <person name="Johnson P.J."/>
        </authorList>
    </citation>
    <scope>NUCLEOTIDE SEQUENCE [LARGE SCALE GENOMIC DNA]</scope>
    <source>
        <strain evidence="10">G3</strain>
    </source>
</reference>
<keyword evidence="4" id="KW-0904">Protein phosphatase</keyword>
<dbReference type="SUPFAM" id="SSF56300">
    <property type="entry name" value="Metallo-dependent phosphatases"/>
    <property type="match status" value="1"/>
</dbReference>
<evidence type="ECO:0000313" key="11">
    <source>
        <dbReference type="Proteomes" id="UP000001542"/>
    </source>
</evidence>
<dbReference type="GO" id="GO:0046872">
    <property type="term" value="F:metal ion binding"/>
    <property type="evidence" value="ECO:0007669"/>
    <property type="project" value="UniProtKB-KW"/>
</dbReference>
<gene>
    <name evidence="10" type="ORF">TVAG_019120</name>
</gene>